<keyword evidence="1" id="KW-0472">Membrane</keyword>
<comment type="caution">
    <text evidence="2">The sequence shown here is derived from an EMBL/GenBank/DDBJ whole genome shotgun (WGS) entry which is preliminary data.</text>
</comment>
<protein>
    <submittedName>
        <fullName evidence="2">Uncharacterized protein</fullName>
    </submittedName>
</protein>
<dbReference type="OrthoDB" id="2972465at2"/>
<dbReference type="EMBL" id="PDOF01000001">
    <property type="protein sequence ID" value="PYZ97375.1"/>
    <property type="molecule type" value="Genomic_DNA"/>
</dbReference>
<feature type="transmembrane region" description="Helical" evidence="1">
    <location>
        <begin position="37"/>
        <end position="57"/>
    </location>
</feature>
<evidence type="ECO:0000313" key="2">
    <source>
        <dbReference type="EMBL" id="PYZ97375.1"/>
    </source>
</evidence>
<reference evidence="2 3" key="1">
    <citation type="submission" date="2017-10" db="EMBL/GenBank/DDBJ databases">
        <title>Bacillus sp. nov., a halophilic bacterium isolated from a Yangshapao Lake.</title>
        <authorList>
            <person name="Wang H."/>
        </authorList>
    </citation>
    <scope>NUCLEOTIDE SEQUENCE [LARGE SCALE GENOMIC DNA]</scope>
    <source>
        <strain evidence="2 3">YSP-3</strain>
    </source>
</reference>
<sequence>MVKYLLIGTGSLVVLWAAALLVNFPIYQETTVQGTIIHPIVDGILFFGLIFGFIWLLASVIKDRKRINLILSGTGVVTLVLIFVFFAMR</sequence>
<gene>
    <name evidence="2" type="ORF">CR205_01870</name>
</gene>
<name>A0A2W0HIR8_9BACI</name>
<evidence type="ECO:0000256" key="1">
    <source>
        <dbReference type="SAM" id="Phobius"/>
    </source>
</evidence>
<proteinExistence type="predicted"/>
<keyword evidence="1" id="KW-0812">Transmembrane</keyword>
<dbReference type="RefSeq" id="WP_110516387.1">
    <property type="nucleotide sequence ID" value="NZ_PDOF01000001.1"/>
</dbReference>
<dbReference type="AlphaFoldDB" id="A0A2W0HIR8"/>
<accession>A0A2W0HIR8</accession>
<feature type="transmembrane region" description="Helical" evidence="1">
    <location>
        <begin position="69"/>
        <end position="88"/>
    </location>
</feature>
<dbReference type="Proteomes" id="UP000248066">
    <property type="component" value="Unassembled WGS sequence"/>
</dbReference>
<organism evidence="2 3">
    <name type="scientific">Alteribacter lacisalsi</name>
    <dbReference type="NCBI Taxonomy" id="2045244"/>
    <lineage>
        <taxon>Bacteria</taxon>
        <taxon>Bacillati</taxon>
        <taxon>Bacillota</taxon>
        <taxon>Bacilli</taxon>
        <taxon>Bacillales</taxon>
        <taxon>Bacillaceae</taxon>
        <taxon>Alteribacter</taxon>
    </lineage>
</organism>
<evidence type="ECO:0000313" key="3">
    <source>
        <dbReference type="Proteomes" id="UP000248066"/>
    </source>
</evidence>
<keyword evidence="1" id="KW-1133">Transmembrane helix</keyword>
<keyword evidence="3" id="KW-1185">Reference proteome</keyword>